<dbReference type="Gene3D" id="1.10.3660.10">
    <property type="entry name" value="6-phosphogluconate dehydrogenase C-terminal like domain"/>
    <property type="match status" value="1"/>
</dbReference>
<evidence type="ECO:0000256" key="1">
    <source>
        <dbReference type="ARBA" id="ARBA00022605"/>
    </source>
</evidence>
<keyword evidence="3" id="KW-0520">NAD</keyword>
<dbReference type="EMBL" id="UOGF01000079">
    <property type="protein sequence ID" value="VAX31883.1"/>
    <property type="molecule type" value="Genomic_DNA"/>
</dbReference>
<dbReference type="GO" id="GO:0006571">
    <property type="term" value="P:tyrosine biosynthetic process"/>
    <property type="evidence" value="ECO:0007669"/>
    <property type="project" value="InterPro"/>
</dbReference>
<dbReference type="PANTHER" id="PTHR21363:SF0">
    <property type="entry name" value="PREPHENATE DEHYDROGENASE [NADP(+)]"/>
    <property type="match status" value="1"/>
</dbReference>
<feature type="transmembrane region" description="Helical" evidence="6">
    <location>
        <begin position="6"/>
        <end position="22"/>
    </location>
</feature>
<keyword evidence="2 8" id="KW-0560">Oxidoreductase</keyword>
<dbReference type="Pfam" id="PF20463">
    <property type="entry name" value="PDH_C"/>
    <property type="match status" value="1"/>
</dbReference>
<sequence length="286" mass="31027">MLFKQITIIGVGLIGGSLGLALKKKKNIKTIVGYGRRRGALHKAVTINAIDRYCLTLSKAVKDAELVLLATPVGTFESLCRLIGPHLQPGTIVTDAGSVKGDFVEKLSALLPEDVHFVGGHPIAGREKSGIMAATGVLYKGCRVILTPNSKTNRDALCKVAALWTSVGANVSEADPYDHDRILSFVSHLPHVVAYALMETLMHPCISGLSPVEYSAGGLRDFTRIAASSPEMWRDIFLSNKKSIIESIDTYQETLETIKKKILSDDGEGLVEIFKRANDIREQATQ</sequence>
<dbReference type="InterPro" id="IPR046825">
    <property type="entry name" value="PDH_C"/>
</dbReference>
<keyword evidence="1" id="KW-0028">Amino-acid biosynthesis</keyword>
<keyword evidence="6" id="KW-1133">Transmembrane helix</keyword>
<dbReference type="EC" id="1.3.1.12" evidence="8"/>
<keyword evidence="4" id="KW-0057">Aromatic amino acid biosynthesis</keyword>
<evidence type="ECO:0000256" key="4">
    <source>
        <dbReference type="ARBA" id="ARBA00023141"/>
    </source>
</evidence>
<dbReference type="AlphaFoldDB" id="A0A3B1D510"/>
<dbReference type="FunFam" id="3.40.50.720:FF:000208">
    <property type="entry name" value="Prephenate dehydrogenase"/>
    <property type="match status" value="1"/>
</dbReference>
<dbReference type="InterPro" id="IPR046826">
    <property type="entry name" value="PDH_N"/>
</dbReference>
<evidence type="ECO:0000256" key="2">
    <source>
        <dbReference type="ARBA" id="ARBA00023002"/>
    </source>
</evidence>
<dbReference type="PANTHER" id="PTHR21363">
    <property type="entry name" value="PREPHENATE DEHYDROGENASE"/>
    <property type="match status" value="1"/>
</dbReference>
<dbReference type="GO" id="GO:0070403">
    <property type="term" value="F:NAD+ binding"/>
    <property type="evidence" value="ECO:0007669"/>
    <property type="project" value="InterPro"/>
</dbReference>
<protein>
    <submittedName>
        <fullName evidence="8">Cyclohexadienyl dehydrogenase</fullName>
        <ecNumber evidence="8">1.3.1.12</ecNumber>
    </submittedName>
</protein>
<evidence type="ECO:0000256" key="5">
    <source>
        <dbReference type="ARBA" id="ARBA00029440"/>
    </source>
</evidence>
<dbReference type="Gene3D" id="3.40.50.720">
    <property type="entry name" value="NAD(P)-binding Rossmann-like Domain"/>
    <property type="match status" value="1"/>
</dbReference>
<evidence type="ECO:0000313" key="8">
    <source>
        <dbReference type="EMBL" id="VAX31883.1"/>
    </source>
</evidence>
<accession>A0A3B1D510</accession>
<evidence type="ECO:0000256" key="6">
    <source>
        <dbReference type="SAM" id="Phobius"/>
    </source>
</evidence>
<comment type="pathway">
    <text evidence="5">Amino-acid biosynthesis.</text>
</comment>
<dbReference type="InterPro" id="IPR003099">
    <property type="entry name" value="Prephen_DH"/>
</dbReference>
<dbReference type="PROSITE" id="PS51176">
    <property type="entry name" value="PDH_ADH"/>
    <property type="match status" value="1"/>
</dbReference>
<dbReference type="SUPFAM" id="SSF51735">
    <property type="entry name" value="NAD(P)-binding Rossmann-fold domains"/>
    <property type="match status" value="1"/>
</dbReference>
<name>A0A3B1D510_9ZZZZ</name>
<evidence type="ECO:0000259" key="7">
    <source>
        <dbReference type="PROSITE" id="PS51176"/>
    </source>
</evidence>
<keyword evidence="6" id="KW-0812">Transmembrane</keyword>
<organism evidence="8">
    <name type="scientific">hydrothermal vent metagenome</name>
    <dbReference type="NCBI Taxonomy" id="652676"/>
    <lineage>
        <taxon>unclassified sequences</taxon>
        <taxon>metagenomes</taxon>
        <taxon>ecological metagenomes</taxon>
    </lineage>
</organism>
<evidence type="ECO:0000256" key="3">
    <source>
        <dbReference type="ARBA" id="ARBA00023027"/>
    </source>
</evidence>
<dbReference type="SUPFAM" id="SSF48179">
    <property type="entry name" value="6-phosphogluconate dehydrogenase C-terminal domain-like"/>
    <property type="match status" value="1"/>
</dbReference>
<proteinExistence type="predicted"/>
<feature type="domain" description="Prephenate/arogenate dehydrogenase" evidence="7">
    <location>
        <begin position="4"/>
        <end position="286"/>
    </location>
</feature>
<dbReference type="GO" id="GO:0004665">
    <property type="term" value="F:prephenate dehydrogenase (NADP+) activity"/>
    <property type="evidence" value="ECO:0007669"/>
    <property type="project" value="InterPro"/>
</dbReference>
<reference evidence="8" key="1">
    <citation type="submission" date="2018-06" db="EMBL/GenBank/DDBJ databases">
        <authorList>
            <person name="Zhirakovskaya E."/>
        </authorList>
    </citation>
    <scope>NUCLEOTIDE SEQUENCE</scope>
</reference>
<dbReference type="Pfam" id="PF02153">
    <property type="entry name" value="PDH_N"/>
    <property type="match status" value="1"/>
</dbReference>
<dbReference type="FunFam" id="1.10.3660.10:FF:000003">
    <property type="entry name" value="Prephenate dehydrogenase"/>
    <property type="match status" value="1"/>
</dbReference>
<dbReference type="GO" id="GO:0008977">
    <property type="term" value="F:prephenate dehydrogenase (NAD+) activity"/>
    <property type="evidence" value="ECO:0007669"/>
    <property type="project" value="UniProtKB-EC"/>
</dbReference>
<dbReference type="InterPro" id="IPR050812">
    <property type="entry name" value="Preph/Arog_dehydrog"/>
</dbReference>
<gene>
    <name evidence="8" type="ORF">MNBD_NITROSPIRAE01-1379</name>
</gene>
<dbReference type="InterPro" id="IPR036291">
    <property type="entry name" value="NAD(P)-bd_dom_sf"/>
</dbReference>
<keyword evidence="6" id="KW-0472">Membrane</keyword>
<dbReference type="InterPro" id="IPR008927">
    <property type="entry name" value="6-PGluconate_DH-like_C_sf"/>
</dbReference>